<organism evidence="2 3">
    <name type="scientific">Micromonospora pisi</name>
    <dbReference type="NCBI Taxonomy" id="589240"/>
    <lineage>
        <taxon>Bacteria</taxon>
        <taxon>Bacillati</taxon>
        <taxon>Actinomycetota</taxon>
        <taxon>Actinomycetes</taxon>
        <taxon>Micromonosporales</taxon>
        <taxon>Micromonosporaceae</taxon>
        <taxon>Micromonospora</taxon>
    </lineage>
</organism>
<sequence length="72" mass="7910">MHVEDPDHAESSDESTSGNAPREMTTELPPMPLPRKRSTNRGRGYGTPSIAPLELFAVGVSGRRRRNPNRPA</sequence>
<evidence type="ECO:0000256" key="1">
    <source>
        <dbReference type="SAM" id="MobiDB-lite"/>
    </source>
</evidence>
<evidence type="ECO:0000313" key="2">
    <source>
        <dbReference type="EMBL" id="RKR90662.1"/>
    </source>
</evidence>
<feature type="region of interest" description="Disordered" evidence="1">
    <location>
        <begin position="1"/>
        <end position="52"/>
    </location>
</feature>
<reference evidence="2 3" key="1">
    <citation type="submission" date="2018-10" db="EMBL/GenBank/DDBJ databases">
        <title>Sequencing the genomes of 1000 actinobacteria strains.</title>
        <authorList>
            <person name="Klenk H.-P."/>
        </authorList>
    </citation>
    <scope>NUCLEOTIDE SEQUENCE [LARGE SCALE GENOMIC DNA]</scope>
    <source>
        <strain evidence="2 3">DSM 45175</strain>
    </source>
</reference>
<accession>A0A495JQK0</accession>
<feature type="compositionally biased region" description="Basic and acidic residues" evidence="1">
    <location>
        <begin position="1"/>
        <end position="11"/>
    </location>
</feature>
<protein>
    <submittedName>
        <fullName evidence="2">Uncharacterized protein</fullName>
    </submittedName>
</protein>
<name>A0A495JQK0_9ACTN</name>
<keyword evidence="3" id="KW-1185">Reference proteome</keyword>
<gene>
    <name evidence="2" type="ORF">BDK92_5041</name>
</gene>
<dbReference type="EMBL" id="RBKT01000001">
    <property type="protein sequence ID" value="RKR90662.1"/>
    <property type="molecule type" value="Genomic_DNA"/>
</dbReference>
<dbReference type="AlphaFoldDB" id="A0A495JQK0"/>
<comment type="caution">
    <text evidence="2">The sequence shown here is derived from an EMBL/GenBank/DDBJ whole genome shotgun (WGS) entry which is preliminary data.</text>
</comment>
<evidence type="ECO:0000313" key="3">
    <source>
        <dbReference type="Proteomes" id="UP000277671"/>
    </source>
</evidence>
<dbReference type="Proteomes" id="UP000277671">
    <property type="component" value="Unassembled WGS sequence"/>
</dbReference>
<proteinExistence type="predicted"/>